<keyword evidence="2" id="KW-1185">Reference proteome</keyword>
<sequence>MSSPDLVNFYKSASFFNQLDKIFRSSVSDPIKQYQHTSNAVYLTSTSRSKEHGLICYLHFPRSRVECTNPTPWNRTAPLRRIAISSRSAHRVTYECFISLRLIR</sequence>
<dbReference type="AlphaFoldDB" id="A0A016WBC2"/>
<dbReference type="Proteomes" id="UP000024635">
    <property type="component" value="Unassembled WGS sequence"/>
</dbReference>
<protein>
    <submittedName>
        <fullName evidence="1">Uncharacterized protein</fullName>
    </submittedName>
</protein>
<proteinExistence type="predicted"/>
<gene>
    <name evidence="1" type="primary">Acey_s0842.g2634</name>
    <name evidence="1" type="ORF">Y032_0842g2634</name>
</gene>
<name>A0A016WBC2_9BILA</name>
<reference evidence="2" key="1">
    <citation type="journal article" date="2015" name="Nat. Genet.">
        <title>The genome and transcriptome of the zoonotic hookworm Ancylostoma ceylanicum identify infection-specific gene families.</title>
        <authorList>
            <person name="Schwarz E.M."/>
            <person name="Hu Y."/>
            <person name="Antoshechkin I."/>
            <person name="Miller M.M."/>
            <person name="Sternberg P.W."/>
            <person name="Aroian R.V."/>
        </authorList>
    </citation>
    <scope>NUCLEOTIDE SEQUENCE</scope>
    <source>
        <strain evidence="2">HY135</strain>
    </source>
</reference>
<comment type="caution">
    <text evidence="1">The sequence shown here is derived from an EMBL/GenBank/DDBJ whole genome shotgun (WGS) entry which is preliminary data.</text>
</comment>
<accession>A0A016WBC2</accession>
<evidence type="ECO:0000313" key="2">
    <source>
        <dbReference type="Proteomes" id="UP000024635"/>
    </source>
</evidence>
<organism evidence="1 2">
    <name type="scientific">Ancylostoma ceylanicum</name>
    <dbReference type="NCBI Taxonomy" id="53326"/>
    <lineage>
        <taxon>Eukaryota</taxon>
        <taxon>Metazoa</taxon>
        <taxon>Ecdysozoa</taxon>
        <taxon>Nematoda</taxon>
        <taxon>Chromadorea</taxon>
        <taxon>Rhabditida</taxon>
        <taxon>Rhabditina</taxon>
        <taxon>Rhabditomorpha</taxon>
        <taxon>Strongyloidea</taxon>
        <taxon>Ancylostomatidae</taxon>
        <taxon>Ancylostomatinae</taxon>
        <taxon>Ancylostoma</taxon>
    </lineage>
</organism>
<dbReference type="EMBL" id="JARK01000442">
    <property type="protein sequence ID" value="EYC36935.1"/>
    <property type="molecule type" value="Genomic_DNA"/>
</dbReference>
<evidence type="ECO:0000313" key="1">
    <source>
        <dbReference type="EMBL" id="EYC36935.1"/>
    </source>
</evidence>